<comment type="caution">
    <text evidence="7">The sequence shown here is derived from an EMBL/GenBank/DDBJ whole genome shotgun (WGS) entry which is preliminary data.</text>
</comment>
<dbReference type="AlphaFoldDB" id="A0ABD3BTL4"/>
<dbReference type="EMBL" id="JAVIJP010000066">
    <property type="protein sequence ID" value="KAL3620020.1"/>
    <property type="molecule type" value="Genomic_DNA"/>
</dbReference>
<dbReference type="GO" id="GO:0005576">
    <property type="term" value="C:extracellular region"/>
    <property type="evidence" value="ECO:0007669"/>
    <property type="project" value="UniProtKB-SubCell"/>
</dbReference>
<evidence type="ECO:0000256" key="5">
    <source>
        <dbReference type="ARBA" id="ARBA00022729"/>
    </source>
</evidence>
<evidence type="ECO:0000256" key="1">
    <source>
        <dbReference type="ARBA" id="ARBA00004613"/>
    </source>
</evidence>
<keyword evidence="5" id="KW-0732">Signal</keyword>
<evidence type="ECO:0000256" key="6">
    <source>
        <dbReference type="RuleBase" id="RU367044"/>
    </source>
</evidence>
<reference evidence="8" key="1">
    <citation type="journal article" date="2024" name="IScience">
        <title>Strigolactones Initiate the Formation of Haustorium-like Structures in Castilleja.</title>
        <authorList>
            <person name="Buerger M."/>
            <person name="Peterson D."/>
            <person name="Chory J."/>
        </authorList>
    </citation>
    <scope>NUCLEOTIDE SEQUENCE [LARGE SCALE GENOMIC DNA]</scope>
</reference>
<evidence type="ECO:0000313" key="8">
    <source>
        <dbReference type="Proteomes" id="UP001632038"/>
    </source>
</evidence>
<gene>
    <name evidence="7" type="ORF">CASFOL_034932</name>
</gene>
<keyword evidence="8" id="KW-1185">Reference proteome</keyword>
<dbReference type="PANTHER" id="PTHR31232:SF156">
    <property type="entry name" value="PLANT SELF-INCOMPATIBILITY PROTEIN S1 FAMILY-RELATED"/>
    <property type="match status" value="1"/>
</dbReference>
<proteinExistence type="inferred from homology"/>
<evidence type="ECO:0000256" key="4">
    <source>
        <dbReference type="ARBA" id="ARBA00022525"/>
    </source>
</evidence>
<protein>
    <recommendedName>
        <fullName evidence="6">S-protein homolog</fullName>
    </recommendedName>
</protein>
<dbReference type="Pfam" id="PF05938">
    <property type="entry name" value="Self-incomp_S1"/>
    <property type="match status" value="1"/>
</dbReference>
<evidence type="ECO:0000256" key="2">
    <source>
        <dbReference type="ARBA" id="ARBA00005581"/>
    </source>
</evidence>
<organism evidence="7 8">
    <name type="scientific">Castilleja foliolosa</name>
    <dbReference type="NCBI Taxonomy" id="1961234"/>
    <lineage>
        <taxon>Eukaryota</taxon>
        <taxon>Viridiplantae</taxon>
        <taxon>Streptophyta</taxon>
        <taxon>Embryophyta</taxon>
        <taxon>Tracheophyta</taxon>
        <taxon>Spermatophyta</taxon>
        <taxon>Magnoliopsida</taxon>
        <taxon>eudicotyledons</taxon>
        <taxon>Gunneridae</taxon>
        <taxon>Pentapetalae</taxon>
        <taxon>asterids</taxon>
        <taxon>lamiids</taxon>
        <taxon>Lamiales</taxon>
        <taxon>Orobanchaceae</taxon>
        <taxon>Pedicularideae</taxon>
        <taxon>Castillejinae</taxon>
        <taxon>Castilleja</taxon>
    </lineage>
</organism>
<evidence type="ECO:0000256" key="3">
    <source>
        <dbReference type="ARBA" id="ARBA00022471"/>
    </source>
</evidence>
<dbReference type="Proteomes" id="UP001632038">
    <property type="component" value="Unassembled WGS sequence"/>
</dbReference>
<accession>A0ABD3BTL4</accession>
<evidence type="ECO:0000313" key="7">
    <source>
        <dbReference type="EMBL" id="KAL3620020.1"/>
    </source>
</evidence>
<dbReference type="InterPro" id="IPR010264">
    <property type="entry name" value="Self-incomp_S1"/>
</dbReference>
<name>A0ABD3BTL4_9LAMI</name>
<dbReference type="GO" id="GO:0060320">
    <property type="term" value="P:rejection of self pollen"/>
    <property type="evidence" value="ECO:0007669"/>
    <property type="project" value="UniProtKB-KW"/>
</dbReference>
<keyword evidence="3 6" id="KW-0713">Self-incompatibility</keyword>
<comment type="subcellular location">
    <subcellularLocation>
        <location evidence="1 6">Secreted</location>
    </subcellularLocation>
</comment>
<comment type="similarity">
    <text evidence="2 6">Belongs to the plant self-incompatibility (S1) protein family.</text>
</comment>
<dbReference type="PANTHER" id="PTHR31232">
    <property type="match status" value="1"/>
</dbReference>
<sequence>MMKMHTNLFMSSWNSRMASTSFTGMLFIFLLSPYIILETNARMYGKHTVNIISELPENSSHLIAECKSKNDDIGKHELSPGQSFSWRFRTNIWSSTLFYCYFWWGAKYKAMDVFDGTWDSTSYYHMYSYVLNVDGVYLSNEEKNHTASLGLVSLW</sequence>
<keyword evidence="4 6" id="KW-0964">Secreted</keyword>